<dbReference type="EMBL" id="RZGK01000021">
    <property type="protein sequence ID" value="KAF9691207.1"/>
    <property type="molecule type" value="Genomic_DNA"/>
</dbReference>
<dbReference type="OrthoDB" id="10036721at2759"/>
<dbReference type="Gene3D" id="3.40.50.1820">
    <property type="entry name" value="alpha/beta hydrolase"/>
    <property type="match status" value="1"/>
</dbReference>
<dbReference type="InterPro" id="IPR029058">
    <property type="entry name" value="AB_hydrolase_fold"/>
</dbReference>
<gene>
    <name evidence="4" type="ORF">EKO04_010795</name>
</gene>
<evidence type="ECO:0000256" key="1">
    <source>
        <dbReference type="SAM" id="SignalP"/>
    </source>
</evidence>
<dbReference type="Proteomes" id="UP000651452">
    <property type="component" value="Unassembled WGS sequence"/>
</dbReference>
<organism evidence="4 5">
    <name type="scientific">Ascochyta lentis</name>
    <dbReference type="NCBI Taxonomy" id="205686"/>
    <lineage>
        <taxon>Eukaryota</taxon>
        <taxon>Fungi</taxon>
        <taxon>Dikarya</taxon>
        <taxon>Ascomycota</taxon>
        <taxon>Pezizomycotina</taxon>
        <taxon>Dothideomycetes</taxon>
        <taxon>Pleosporomycetidae</taxon>
        <taxon>Pleosporales</taxon>
        <taxon>Pleosporineae</taxon>
        <taxon>Didymellaceae</taxon>
        <taxon>Ascochyta</taxon>
    </lineage>
</organism>
<dbReference type="Pfam" id="PF17390">
    <property type="entry name" value="Bac_rhamnosid_C"/>
    <property type="match status" value="1"/>
</dbReference>
<reference evidence="4" key="2">
    <citation type="submission" date="2020-09" db="EMBL/GenBank/DDBJ databases">
        <title>Reference genome assembly for Australian Ascochyta lentis isolate Al4.</title>
        <authorList>
            <person name="Lee R.C."/>
            <person name="Farfan-Caceres L.M."/>
            <person name="Debler J.W."/>
            <person name="Williams A.H."/>
            <person name="Henares B.M."/>
        </authorList>
    </citation>
    <scope>NUCLEOTIDE SEQUENCE</scope>
    <source>
        <strain evidence="4">Al4</strain>
    </source>
</reference>
<dbReference type="InterPro" id="IPR035398">
    <property type="entry name" value="Bac_rhamnosid_C"/>
</dbReference>
<dbReference type="InterPro" id="IPR012341">
    <property type="entry name" value="6hp_glycosidase-like_sf"/>
</dbReference>
<dbReference type="SUPFAM" id="SSF48208">
    <property type="entry name" value="Six-hairpin glycosidases"/>
    <property type="match status" value="1"/>
</dbReference>
<evidence type="ECO:0000259" key="3">
    <source>
        <dbReference type="Pfam" id="PF17390"/>
    </source>
</evidence>
<reference evidence="4" key="1">
    <citation type="submission" date="2018-12" db="EMBL/GenBank/DDBJ databases">
        <authorList>
            <person name="Syme R.A."/>
            <person name="Farfan-Caceres L."/>
            <person name="Lichtenzveig J."/>
        </authorList>
    </citation>
    <scope>NUCLEOTIDE SEQUENCE</scope>
    <source>
        <strain evidence="4">Al4</strain>
    </source>
</reference>
<dbReference type="Pfam" id="PF00135">
    <property type="entry name" value="COesterase"/>
    <property type="match status" value="1"/>
</dbReference>
<dbReference type="PANTHER" id="PTHR34987">
    <property type="entry name" value="C, PUTATIVE (AFU_ORTHOLOGUE AFUA_3G02880)-RELATED"/>
    <property type="match status" value="1"/>
</dbReference>
<evidence type="ECO:0000313" key="4">
    <source>
        <dbReference type="EMBL" id="KAF9691207.1"/>
    </source>
</evidence>
<comment type="caution">
    <text evidence="4">The sequence shown here is derived from an EMBL/GenBank/DDBJ whole genome shotgun (WGS) entry which is preliminary data.</text>
</comment>
<protein>
    <submittedName>
        <fullName evidence="4">Uncharacterized protein</fullName>
    </submittedName>
</protein>
<proteinExistence type="predicted"/>
<dbReference type="GO" id="GO:0003824">
    <property type="term" value="F:catalytic activity"/>
    <property type="evidence" value="ECO:0007669"/>
    <property type="project" value="UniProtKB-ARBA"/>
</dbReference>
<evidence type="ECO:0000313" key="5">
    <source>
        <dbReference type="Proteomes" id="UP000651452"/>
    </source>
</evidence>
<sequence length="1443" mass="156759">MMGPRYTLISFLLGICVGAECKNLAPVEKIEGGAPRVTLSQATVEGFLDLHNNSVFLGIPFADTTGGQNRWKAPQDVPHANPNTVFNATKYGATCPQAISGTLFSQQGEDCLNLNVWAPSSGSNLPVFVYMYGGAMVTGSSSNPQFQGNNFARKGVVFVSFNTRESVFAYPNSAELESATESQNFGILDVDKAMDWIHENIAAFGGNPNHIVFGGHSSGSVQVDHYLWNHPDTWLAGAVQMAANAKSGPAVAPVNQALDIVAAEVGCPTGAGQLECLRKVDLYDFQTEKFNATYNTWFTPAVDNITRYQDYESRFAAGSYASHVPLLTGNSDGEGAVFSLVYGAENTDFGAWLDTFDADVAEIPKDLLLAAYNASDFGTVSEMSGAQYGDARFFCPVDYLRDMRSATQDTWTYRFFGDYSNIWGLPVSAPTHGTEIPFFLGGNECFDAISDVTDAEQALADFQNDWFVSWIKNPSAGPGWDKVTPKSGTIAKLGVPGNELAIEHASTADFNARCQSVYNPYLPNYPVLKNIQTEYTIQRCDVMYEIFTVTQSDAYILSAVAIKFTLYESYTQAVRILGTNPTEAAQSQSHWPWVPTPRAPMTRIYHAFPAFCTLPHNLDSDYGSIIPKSFSQRNTLSSSGLVSWDNASLTLSPSDPLVILDYGIEVAGFPFFSVSALSGVVQIEMKFSEEYSGLLQPFSDGPWTFSNGLSNTFRVETFNVTDIGDFESFFVQGGQRWQTARLITNGSVTIDRLGFRSTSSKLNVDTLAGHLKTSNDVYNRVFDLGGRVVQVACVDAGNAPSTWEITHQGAFIRDQTSAQSSLGVAASNYTLEFDVKIVRGGAGWRVACGIQPIGPYFVLTSEYPEHNTFANTNRTLLPPKTLAFNSGWGLVNQSTLLVSENQYFTVNTAIKENTWYRLSTTIEEDGYRLRLDGKEIVFVPLPPPATAGTFGSASRYEGTWGFGGMQDHLTLHKDVTVTARNGSVLYSNTLMGEDSLAEYQVAPLDHSVCLDGAKRDRLVWAGDFYHTVRVVALSSARFDYILGSIEYVLSYQLNQGPYAGFVPISANLGSRPQYKEVNVANYAALVDYQDLFLTGIGEYFRYTGNSEALSPYLGQIKKLAAARLDFIDPASGLVAGSPEVPSPHSFLGPSNGSATSGQFAYMLDKIAPLAHALGDEEAATLYSQKATQVREAINRELWSDQIGTYSLSTASPGNFSLTGIAWAILSGAANKTQAASSIVELEKLRFAVGYKTISSDEETDDYQLAPNPSGFLLEALFKSRRDFGVNSTAAITHLLDNLWGSMVNNNDYYSGASWEYVKPDGSPGIDLFTSLAHPWGAAPTYVLPEYLLGVAPITPGYENVVVTPLIGYLSLTEVSGRVPTPNGPIEVAWTQSDVRFDLTIVVPAGTTATLQLPSGATVNGQELHVGQLRLSCGKTELSVNVQP</sequence>
<dbReference type="Gene3D" id="2.60.420.10">
    <property type="entry name" value="Maltose phosphorylase, domain 3"/>
    <property type="match status" value="1"/>
</dbReference>
<feature type="domain" description="Alpha-L-rhamnosidase C-terminal" evidence="3">
    <location>
        <begin position="1349"/>
        <end position="1424"/>
    </location>
</feature>
<feature type="domain" description="Carboxylesterase type B" evidence="2">
    <location>
        <begin position="35"/>
        <end position="498"/>
    </location>
</feature>
<feature type="signal peptide" evidence="1">
    <location>
        <begin position="1"/>
        <end position="21"/>
    </location>
</feature>
<keyword evidence="1" id="KW-0732">Signal</keyword>
<dbReference type="InterPro" id="IPR008928">
    <property type="entry name" value="6-hairpin_glycosidase_sf"/>
</dbReference>
<feature type="chain" id="PRO_5034016778" evidence="1">
    <location>
        <begin position="22"/>
        <end position="1443"/>
    </location>
</feature>
<name>A0A8H7MFF5_9PLEO</name>
<dbReference type="InterPro" id="IPR002018">
    <property type="entry name" value="CarbesteraseB"/>
</dbReference>
<keyword evidence="5" id="KW-1185">Reference proteome</keyword>
<dbReference type="SUPFAM" id="SSF53474">
    <property type="entry name" value="alpha/beta-Hydrolases"/>
    <property type="match status" value="1"/>
</dbReference>
<evidence type="ECO:0000259" key="2">
    <source>
        <dbReference type="Pfam" id="PF00135"/>
    </source>
</evidence>
<dbReference type="PANTHER" id="PTHR34987:SF4">
    <property type="entry name" value="ALPHA-L-RHAMNOSIDASE C-TERMINAL DOMAIN-CONTAINING PROTEIN"/>
    <property type="match status" value="1"/>
</dbReference>
<accession>A0A8H7MFF5</accession>
<dbReference type="Gene3D" id="1.50.10.10">
    <property type="match status" value="1"/>
</dbReference>
<dbReference type="GO" id="GO:0005975">
    <property type="term" value="P:carbohydrate metabolic process"/>
    <property type="evidence" value="ECO:0007669"/>
    <property type="project" value="InterPro"/>
</dbReference>